<dbReference type="AlphaFoldDB" id="A0A437MJ09"/>
<dbReference type="Proteomes" id="UP000282957">
    <property type="component" value="Unassembled WGS sequence"/>
</dbReference>
<gene>
    <name evidence="1" type="ORF">EOD42_07255</name>
</gene>
<accession>A0A437MJ09</accession>
<evidence type="ECO:0000313" key="1">
    <source>
        <dbReference type="EMBL" id="RVT97613.1"/>
    </source>
</evidence>
<reference evidence="1 2" key="1">
    <citation type="submission" date="2019-01" db="EMBL/GenBank/DDBJ databases">
        <authorList>
            <person name="Chen W.-M."/>
        </authorList>
    </citation>
    <scope>NUCLEOTIDE SEQUENCE [LARGE SCALE GENOMIC DNA]</scope>
    <source>
        <strain evidence="1 2">CCP-6</strain>
    </source>
</reference>
<proteinExistence type="predicted"/>
<protein>
    <submittedName>
        <fullName evidence="1">Uncharacterized protein</fullName>
    </submittedName>
</protein>
<dbReference type="RefSeq" id="WP_127786841.1">
    <property type="nucleotide sequence ID" value="NZ_SACL01000002.1"/>
</dbReference>
<keyword evidence="2" id="KW-1185">Reference proteome</keyword>
<name>A0A437MJ09_9PROT</name>
<dbReference type="EMBL" id="SACL01000002">
    <property type="protein sequence ID" value="RVT97613.1"/>
    <property type="molecule type" value="Genomic_DNA"/>
</dbReference>
<evidence type="ECO:0000313" key="2">
    <source>
        <dbReference type="Proteomes" id="UP000282957"/>
    </source>
</evidence>
<sequence>MWWLIPLLLAAGPAQAQRPRCDYGSGLAGLRTAAQEFSRPLQGLLEGRERGLAIAGTLRASQGIFTGCGCPRLAELTGETIGQAERAGTEPSAAAVGRAFELGRFRLGLAQEAADRNGCR</sequence>
<dbReference type="OrthoDB" id="7284418at2"/>
<comment type="caution">
    <text evidence="1">The sequence shown here is derived from an EMBL/GenBank/DDBJ whole genome shotgun (WGS) entry which is preliminary data.</text>
</comment>
<organism evidence="1 2">
    <name type="scientific">Rhodovarius crocodyli</name>
    <dbReference type="NCBI Taxonomy" id="1979269"/>
    <lineage>
        <taxon>Bacteria</taxon>
        <taxon>Pseudomonadati</taxon>
        <taxon>Pseudomonadota</taxon>
        <taxon>Alphaproteobacteria</taxon>
        <taxon>Acetobacterales</taxon>
        <taxon>Roseomonadaceae</taxon>
        <taxon>Rhodovarius</taxon>
    </lineage>
</organism>